<dbReference type="InterPro" id="IPR033650">
    <property type="entry name" value="Ribosomal_mL46_NUDIX"/>
</dbReference>
<feature type="region of interest" description="Disordered" evidence="8">
    <location>
        <begin position="139"/>
        <end position="173"/>
    </location>
</feature>
<dbReference type="SUPFAM" id="SSF55811">
    <property type="entry name" value="Nudix"/>
    <property type="match status" value="1"/>
</dbReference>
<feature type="compositionally biased region" description="Low complexity" evidence="8">
    <location>
        <begin position="139"/>
        <end position="148"/>
    </location>
</feature>
<dbReference type="PANTHER" id="PTHR13124:SF12">
    <property type="entry name" value="LARGE RIBOSOMAL SUBUNIT PROTEIN ML46"/>
    <property type="match status" value="1"/>
</dbReference>
<dbReference type="KEGG" id="mrr:Moror_2031"/>
<dbReference type="STRING" id="1381753.V2X430"/>
<dbReference type="InterPro" id="IPR015797">
    <property type="entry name" value="NUDIX_hydrolase-like_dom_sf"/>
</dbReference>
<name>V2X430_MONRO</name>
<dbReference type="Pfam" id="PF11788">
    <property type="entry name" value="MRP-L46"/>
    <property type="match status" value="1"/>
</dbReference>
<keyword evidence="11" id="KW-1185">Reference proteome</keyword>
<evidence type="ECO:0000256" key="6">
    <source>
        <dbReference type="ARBA" id="ARBA00023274"/>
    </source>
</evidence>
<dbReference type="Proteomes" id="UP000017559">
    <property type="component" value="Unassembled WGS sequence"/>
</dbReference>
<accession>V2X430</accession>
<dbReference type="GO" id="GO:0003735">
    <property type="term" value="F:structural constituent of ribosome"/>
    <property type="evidence" value="ECO:0007669"/>
    <property type="project" value="InterPro"/>
</dbReference>
<dbReference type="Gene3D" id="3.90.79.10">
    <property type="entry name" value="Nucleoside Triphosphate Pyrophosphohydrolase"/>
    <property type="match status" value="1"/>
</dbReference>
<comment type="similarity">
    <text evidence="2">Belongs to the mitochondrion-specific ribosomal protein mL46 family.</text>
</comment>
<protein>
    <recommendedName>
        <fullName evidence="7">Large ribosomal subunit protein mL46</fullName>
    </recommendedName>
</protein>
<dbReference type="InterPro" id="IPR040008">
    <property type="entry name" value="Ribosomal_mL46"/>
</dbReference>
<evidence type="ECO:0000256" key="2">
    <source>
        <dbReference type="ARBA" id="ARBA00009070"/>
    </source>
</evidence>
<dbReference type="EMBL" id="AWSO01000768">
    <property type="protein sequence ID" value="ESK87541.1"/>
    <property type="molecule type" value="Genomic_DNA"/>
</dbReference>
<gene>
    <name evidence="10" type="ORF">Moror_2031</name>
</gene>
<dbReference type="OrthoDB" id="414075at2759"/>
<comment type="subcellular location">
    <subcellularLocation>
        <location evidence="1">Mitochondrion</location>
    </subcellularLocation>
</comment>
<comment type="caution">
    <text evidence="10">The sequence shown here is derived from an EMBL/GenBank/DDBJ whole genome shotgun (WGS) entry which is preliminary data.</text>
</comment>
<evidence type="ECO:0000256" key="7">
    <source>
        <dbReference type="ARBA" id="ARBA00035190"/>
    </source>
</evidence>
<evidence type="ECO:0000313" key="10">
    <source>
        <dbReference type="EMBL" id="ESK87541.1"/>
    </source>
</evidence>
<keyword evidence="3" id="KW-0809">Transit peptide</keyword>
<evidence type="ECO:0000259" key="9">
    <source>
        <dbReference type="Pfam" id="PF11788"/>
    </source>
</evidence>
<reference evidence="10 11" key="1">
    <citation type="journal article" date="2014" name="BMC Genomics">
        <title>Genome and secretome analysis of the hemibiotrophic fungal pathogen, Moniliophthora roreri, which causes frosty pod rot disease of cacao: mechanisms of the biotrophic and necrotrophic phases.</title>
        <authorList>
            <person name="Meinhardt L.W."/>
            <person name="Costa G.G.L."/>
            <person name="Thomazella D.P.T."/>
            <person name="Teixeira P.J.P.L."/>
            <person name="Carazzolle M.F."/>
            <person name="Schuster S.C."/>
            <person name="Carlson J.E."/>
            <person name="Guiltinan M.J."/>
            <person name="Mieczkowski P."/>
            <person name="Farmer A."/>
            <person name="Ramaraj T."/>
            <person name="Crozier J."/>
            <person name="Davis R.E."/>
            <person name="Shao J."/>
            <person name="Melnick R.L."/>
            <person name="Pereira G.A.G."/>
            <person name="Bailey B.A."/>
        </authorList>
    </citation>
    <scope>NUCLEOTIDE SEQUENCE [LARGE SCALE GENOMIC DNA]</scope>
    <source>
        <strain evidence="10 11">MCA 2997</strain>
    </source>
</reference>
<organism evidence="10 11">
    <name type="scientific">Moniliophthora roreri (strain MCA 2997)</name>
    <name type="common">Cocoa frosty pod rot fungus</name>
    <name type="synonym">Crinipellis roreri</name>
    <dbReference type="NCBI Taxonomy" id="1381753"/>
    <lineage>
        <taxon>Eukaryota</taxon>
        <taxon>Fungi</taxon>
        <taxon>Dikarya</taxon>
        <taxon>Basidiomycota</taxon>
        <taxon>Agaricomycotina</taxon>
        <taxon>Agaricomycetes</taxon>
        <taxon>Agaricomycetidae</taxon>
        <taxon>Agaricales</taxon>
        <taxon>Marasmiineae</taxon>
        <taxon>Marasmiaceae</taxon>
        <taxon>Moniliophthora</taxon>
    </lineage>
</organism>
<sequence>MSLLTSSICRTPRAGEQLGIVVKCMLITAAGVCTRTLATVASTPIPETQLKPRKPILSTAILLNRSPILTRTSTPFERAYYAYQARIRRALHNPFPYDFYFKQGSILETRFNMEERKRERLAFGPDFGVEDEFDAEKAAANKAAAEQLAEQEGENEPMMPRVHPSDTARDTKSLDRKGRRNIYLLLQDVEGSWRFPTGDLAKGELLHQAAHRDLFTECGDHMDAWIVSRNPIGHYKPEPKLSLKGKPLPEEVTFFFKAHIMAGQVKPNVERAKDFAWLTKQEIEPMVSRHYWDGIKDMLSDY</sequence>
<evidence type="ECO:0000256" key="8">
    <source>
        <dbReference type="SAM" id="MobiDB-lite"/>
    </source>
</evidence>
<keyword evidence="4" id="KW-0689">Ribosomal protein</keyword>
<dbReference type="AlphaFoldDB" id="V2X430"/>
<dbReference type="InterPro" id="IPR021757">
    <property type="entry name" value="Ribosomal_mL46_N"/>
</dbReference>
<feature type="domain" description="Large ribosomal subunit protein mL46 N-terminal" evidence="9">
    <location>
        <begin position="57"/>
        <end position="120"/>
    </location>
</feature>
<dbReference type="HOGENOM" id="CLU_040204_1_1_1"/>
<keyword evidence="5" id="KW-0496">Mitochondrion</keyword>
<feature type="compositionally biased region" description="Basic and acidic residues" evidence="8">
    <location>
        <begin position="163"/>
        <end position="173"/>
    </location>
</feature>
<evidence type="ECO:0000313" key="11">
    <source>
        <dbReference type="Proteomes" id="UP000017559"/>
    </source>
</evidence>
<evidence type="ECO:0000256" key="3">
    <source>
        <dbReference type="ARBA" id="ARBA00022946"/>
    </source>
</evidence>
<evidence type="ECO:0000256" key="1">
    <source>
        <dbReference type="ARBA" id="ARBA00004173"/>
    </source>
</evidence>
<proteinExistence type="inferred from homology"/>
<evidence type="ECO:0000256" key="5">
    <source>
        <dbReference type="ARBA" id="ARBA00023128"/>
    </source>
</evidence>
<keyword evidence="6" id="KW-0687">Ribonucleoprotein</keyword>
<dbReference type="CDD" id="cd04661">
    <property type="entry name" value="NUDIX_MRP_L46"/>
    <property type="match status" value="1"/>
</dbReference>
<dbReference type="GO" id="GO:0005762">
    <property type="term" value="C:mitochondrial large ribosomal subunit"/>
    <property type="evidence" value="ECO:0007669"/>
    <property type="project" value="TreeGrafter"/>
</dbReference>
<evidence type="ECO:0000256" key="4">
    <source>
        <dbReference type="ARBA" id="ARBA00022980"/>
    </source>
</evidence>
<dbReference type="PANTHER" id="PTHR13124">
    <property type="entry name" value="39S RIBOSOMAL PROTEIN L46, MITOCHONDRIAL PRECURSOR-RELATED"/>
    <property type="match status" value="1"/>
</dbReference>